<dbReference type="GO" id="GO:0043709">
    <property type="term" value="P:cell adhesion involved in single-species biofilm formation"/>
    <property type="evidence" value="ECO:0007669"/>
    <property type="project" value="TreeGrafter"/>
</dbReference>
<dbReference type="InterPro" id="IPR036937">
    <property type="entry name" value="Adhesion_dom_fimbrial_sf"/>
</dbReference>
<evidence type="ECO:0000313" key="6">
    <source>
        <dbReference type="EMBL" id="ENV22725.1"/>
    </source>
</evidence>
<gene>
    <name evidence="6" type="ORF">F963_01341</name>
</gene>
<dbReference type="Pfam" id="PF00419">
    <property type="entry name" value="Fimbrial"/>
    <property type="match status" value="1"/>
</dbReference>
<evidence type="ECO:0000259" key="5">
    <source>
        <dbReference type="Pfam" id="PF00419"/>
    </source>
</evidence>
<evidence type="ECO:0000256" key="4">
    <source>
        <dbReference type="SAM" id="SignalP"/>
    </source>
</evidence>
<comment type="caution">
    <text evidence="6">The sequence shown here is derived from an EMBL/GenBank/DDBJ whole genome shotgun (WGS) entry which is preliminary data.</text>
</comment>
<dbReference type="HOGENOM" id="CLU_066608_1_0_6"/>
<evidence type="ECO:0000313" key="7">
    <source>
        <dbReference type="Proteomes" id="UP000013270"/>
    </source>
</evidence>
<reference evidence="6 7" key="1">
    <citation type="submission" date="2013-02" db="EMBL/GenBank/DDBJ databases">
        <title>The Genome Sequence of Acinetobacter bereziniae NIPH 3.</title>
        <authorList>
            <consortium name="The Broad Institute Genome Sequencing Platform"/>
            <consortium name="The Broad Institute Genome Sequencing Center for Infectious Disease"/>
            <person name="Cerqueira G."/>
            <person name="Feldgarden M."/>
            <person name="Courvalin P."/>
            <person name="Perichon B."/>
            <person name="Grillot-Courvalin C."/>
            <person name="Clermont D."/>
            <person name="Rocha E."/>
            <person name="Yoon E.-J."/>
            <person name="Nemec A."/>
            <person name="Walker B."/>
            <person name="Young S.K."/>
            <person name="Zeng Q."/>
            <person name="Gargeya S."/>
            <person name="Fitzgerald M."/>
            <person name="Haas B."/>
            <person name="Abouelleil A."/>
            <person name="Alvarado L."/>
            <person name="Arachchi H.M."/>
            <person name="Berlin A.M."/>
            <person name="Chapman S.B."/>
            <person name="Dewar J."/>
            <person name="Goldberg J."/>
            <person name="Griggs A."/>
            <person name="Gujja S."/>
            <person name="Hansen M."/>
            <person name="Howarth C."/>
            <person name="Imamovic A."/>
            <person name="Larimer J."/>
            <person name="McCowan C."/>
            <person name="Murphy C."/>
            <person name="Neiman D."/>
            <person name="Pearson M."/>
            <person name="Priest M."/>
            <person name="Roberts A."/>
            <person name="Saif S."/>
            <person name="Shea T."/>
            <person name="Sisk P."/>
            <person name="Sykes S."/>
            <person name="Wortman J."/>
            <person name="Nusbaum C."/>
            <person name="Birren B."/>
        </authorList>
    </citation>
    <scope>NUCLEOTIDE SEQUENCE [LARGE SCALE GENOMIC DNA]</scope>
    <source>
        <strain evidence="6 7">NIPH 3</strain>
    </source>
</reference>
<dbReference type="EMBL" id="APPK01000025">
    <property type="protein sequence ID" value="ENV22725.1"/>
    <property type="molecule type" value="Genomic_DNA"/>
</dbReference>
<feature type="chain" id="PRO_5004137459" description="Fimbrial-type adhesion domain-containing protein" evidence="4">
    <location>
        <begin position="21"/>
        <end position="335"/>
    </location>
</feature>
<dbReference type="RefSeq" id="WP_004829565.1">
    <property type="nucleotide sequence ID" value="NZ_KB849467.1"/>
</dbReference>
<protein>
    <recommendedName>
        <fullName evidence="5">Fimbrial-type adhesion domain-containing protein</fullName>
    </recommendedName>
</protein>
<dbReference type="GO" id="GO:0009289">
    <property type="term" value="C:pilus"/>
    <property type="evidence" value="ECO:0007669"/>
    <property type="project" value="UniProtKB-SubCell"/>
</dbReference>
<feature type="domain" description="Fimbrial-type adhesion" evidence="5">
    <location>
        <begin position="186"/>
        <end position="335"/>
    </location>
</feature>
<comment type="subcellular location">
    <subcellularLocation>
        <location evidence="1">Fimbrium</location>
    </subcellularLocation>
</comment>
<dbReference type="Gene3D" id="2.60.40.1090">
    <property type="entry name" value="Fimbrial-type adhesion domain"/>
    <property type="match status" value="1"/>
</dbReference>
<evidence type="ECO:0000256" key="1">
    <source>
        <dbReference type="ARBA" id="ARBA00004561"/>
    </source>
</evidence>
<dbReference type="InterPro" id="IPR050263">
    <property type="entry name" value="Bact_Fimbrial_Adh_Pro"/>
</dbReference>
<keyword evidence="3" id="KW-0281">Fimbrium</keyword>
<dbReference type="InterPro" id="IPR000259">
    <property type="entry name" value="Adhesion_dom_fimbrial"/>
</dbReference>
<dbReference type="SUPFAM" id="SSF49401">
    <property type="entry name" value="Bacterial adhesins"/>
    <property type="match status" value="1"/>
</dbReference>
<dbReference type="PATRIC" id="fig|1217651.3.peg.1315"/>
<feature type="signal peptide" evidence="4">
    <location>
        <begin position="1"/>
        <end position="20"/>
    </location>
</feature>
<sequence>MKNKLLISILLLLCSAPSFARQCWNAKGSKIVDSVSYDLSTTFDHTINSVGQTKELTLNFPNEIQAVCETASVPYGVTVRSYENEQPVVEDTGTYKYIRMNDYLWGAMRINDSAVGTFYPPVRKSMGFHPNVDNGNPFPVKDTNLKLRIKVVKPFIGNVSIPENVLFKVFVTTSRNDLLKFPVYTISYKGKIIAPQSCKINSGTVLDIEFGDILASEFSQAGIGNKPNSVDPKTRSVSVQCSNMNAEATVSFRIESDKSQGDMLVSNNNPDVGFKISDMDDKILSPNNPLSFSKFQLNQSQHATISFKAWPVSVTGRKPALGKFTSRAYIRIDFD</sequence>
<name>N8YTZ8_ACIBZ</name>
<dbReference type="AlphaFoldDB" id="N8YTZ8"/>
<dbReference type="PANTHER" id="PTHR33420">
    <property type="entry name" value="FIMBRIAL SUBUNIT ELFA-RELATED"/>
    <property type="match status" value="1"/>
</dbReference>
<organism evidence="6 7">
    <name type="scientific">Acinetobacter bereziniae NIPH 3</name>
    <dbReference type="NCBI Taxonomy" id="1217651"/>
    <lineage>
        <taxon>Bacteria</taxon>
        <taxon>Pseudomonadati</taxon>
        <taxon>Pseudomonadota</taxon>
        <taxon>Gammaproteobacteria</taxon>
        <taxon>Moraxellales</taxon>
        <taxon>Moraxellaceae</taxon>
        <taxon>Acinetobacter</taxon>
    </lineage>
</organism>
<evidence type="ECO:0000256" key="3">
    <source>
        <dbReference type="ARBA" id="ARBA00023263"/>
    </source>
</evidence>
<proteinExistence type="predicted"/>
<dbReference type="PANTHER" id="PTHR33420:SF31">
    <property type="entry name" value="TYPE 1 FIMBRIN D-MANNOSE SPECIFIC ADHESIN"/>
    <property type="match status" value="1"/>
</dbReference>
<dbReference type="InterPro" id="IPR008966">
    <property type="entry name" value="Adhesion_dom_sf"/>
</dbReference>
<accession>N8YTZ8</accession>
<keyword evidence="2 4" id="KW-0732">Signal</keyword>
<dbReference type="Proteomes" id="UP000013270">
    <property type="component" value="Unassembled WGS sequence"/>
</dbReference>
<evidence type="ECO:0000256" key="2">
    <source>
        <dbReference type="ARBA" id="ARBA00022729"/>
    </source>
</evidence>